<evidence type="ECO:0000256" key="1">
    <source>
        <dbReference type="SAM" id="Phobius"/>
    </source>
</evidence>
<evidence type="ECO:0000313" key="2">
    <source>
        <dbReference type="EMBL" id="CAN74075.1"/>
    </source>
</evidence>
<sequence length="132" mass="14608">MTALSYAELHHAHHNLPLMSIYSTEINKDVPVFQNPLTQHFMLFHFSSSSSRCLILMVVTMAMLVMTLPRMSPTQYYRTVLLSPVHDPKPHDGAQALSGDSMPSLGMMHCYAFVCSAVSMASSSHLSPSVQP</sequence>
<protein>
    <submittedName>
        <fullName evidence="2">Uncharacterized protein</fullName>
    </submittedName>
</protein>
<dbReference type="EMBL" id="AM444260">
    <property type="protein sequence ID" value="CAN74075.1"/>
    <property type="molecule type" value="Genomic_DNA"/>
</dbReference>
<gene>
    <name evidence="2" type="ORF">VITISV_000976</name>
</gene>
<proteinExistence type="predicted"/>
<keyword evidence="1" id="KW-0472">Membrane</keyword>
<reference evidence="2" key="1">
    <citation type="journal article" date="2007" name="PLoS ONE">
        <title>The first genome sequence of an elite grapevine cultivar (Pinot noir Vitis vinifera L.): coping with a highly heterozygous genome.</title>
        <authorList>
            <person name="Velasco R."/>
            <person name="Zharkikh A."/>
            <person name="Troggio M."/>
            <person name="Cartwright D.A."/>
            <person name="Cestaro A."/>
            <person name="Pruss D."/>
            <person name="Pindo M."/>
            <person name="FitzGerald L.M."/>
            <person name="Vezzulli S."/>
            <person name="Reid J."/>
            <person name="Malacarne G."/>
            <person name="Iliev D."/>
            <person name="Coppola G."/>
            <person name="Wardell B."/>
            <person name="Micheletti D."/>
            <person name="Macalma T."/>
            <person name="Facci M."/>
            <person name="Mitchell J.T."/>
            <person name="Perazzolli M."/>
            <person name="Eldredge G."/>
            <person name="Gatto P."/>
            <person name="Oyzerski R."/>
            <person name="Moretto M."/>
            <person name="Gutin N."/>
            <person name="Stefanini M."/>
            <person name="Chen Y."/>
            <person name="Segala C."/>
            <person name="Davenport C."/>
            <person name="Dematte L."/>
            <person name="Mraz A."/>
            <person name="Battilana J."/>
            <person name="Stormo K."/>
            <person name="Costa F."/>
            <person name="Tao Q."/>
            <person name="Si-Ammour A."/>
            <person name="Harkins T."/>
            <person name="Lackey A."/>
            <person name="Perbost C."/>
            <person name="Taillon B."/>
            <person name="Stella A."/>
            <person name="Solovyev V."/>
            <person name="Fawcett J.A."/>
            <person name="Sterck L."/>
            <person name="Vandepoele K."/>
            <person name="Grando S.M."/>
            <person name="Toppo S."/>
            <person name="Moser C."/>
            <person name="Lanchbury J."/>
            <person name="Bogden R."/>
            <person name="Skolnick M."/>
            <person name="Sgaramella V."/>
            <person name="Bhatnagar S.K."/>
            <person name="Fontana P."/>
            <person name="Gutin A."/>
            <person name="Van de Peer Y."/>
            <person name="Salamini F."/>
            <person name="Viola R."/>
        </authorList>
    </citation>
    <scope>NUCLEOTIDE SEQUENCE</scope>
</reference>
<organism evidence="2">
    <name type="scientific">Vitis vinifera</name>
    <name type="common">Grape</name>
    <dbReference type="NCBI Taxonomy" id="29760"/>
    <lineage>
        <taxon>Eukaryota</taxon>
        <taxon>Viridiplantae</taxon>
        <taxon>Streptophyta</taxon>
        <taxon>Embryophyta</taxon>
        <taxon>Tracheophyta</taxon>
        <taxon>Spermatophyta</taxon>
        <taxon>Magnoliopsida</taxon>
        <taxon>eudicotyledons</taxon>
        <taxon>Gunneridae</taxon>
        <taxon>Pentapetalae</taxon>
        <taxon>rosids</taxon>
        <taxon>Vitales</taxon>
        <taxon>Vitaceae</taxon>
        <taxon>Viteae</taxon>
        <taxon>Vitis</taxon>
    </lineage>
</organism>
<name>A5B2E8_VITVI</name>
<keyword evidence="1" id="KW-1133">Transmembrane helix</keyword>
<keyword evidence="1" id="KW-0812">Transmembrane</keyword>
<feature type="transmembrane region" description="Helical" evidence="1">
    <location>
        <begin position="49"/>
        <end position="68"/>
    </location>
</feature>
<dbReference type="AlphaFoldDB" id="A5B2E8"/>
<accession>A5B2E8</accession>